<organism evidence="14 15">
    <name type="scientific">Paenibacillus odorifer</name>
    <dbReference type="NCBI Taxonomy" id="189426"/>
    <lineage>
        <taxon>Bacteria</taxon>
        <taxon>Bacillati</taxon>
        <taxon>Bacillota</taxon>
        <taxon>Bacilli</taxon>
        <taxon>Bacillales</taxon>
        <taxon>Paenibacillaceae</taxon>
        <taxon>Paenibacillus</taxon>
    </lineage>
</organism>
<keyword evidence="9" id="KW-0238">DNA-binding</keyword>
<dbReference type="InterPro" id="IPR022634">
    <property type="entry name" value="DNA_polIII_beta_N"/>
</dbReference>
<dbReference type="CDD" id="cd00140">
    <property type="entry name" value="beta_clamp"/>
    <property type="match status" value="1"/>
</dbReference>
<dbReference type="Pfam" id="PF00712">
    <property type="entry name" value="DNA_pol3_beta"/>
    <property type="match status" value="1"/>
</dbReference>
<evidence type="ECO:0000256" key="8">
    <source>
        <dbReference type="ARBA" id="ARBA00022932"/>
    </source>
</evidence>
<dbReference type="EMBL" id="MPTW01000001">
    <property type="protein sequence ID" value="OME74425.1"/>
    <property type="molecule type" value="Genomic_DNA"/>
</dbReference>
<dbReference type="InterPro" id="IPR046938">
    <property type="entry name" value="DNA_clamp_sf"/>
</dbReference>
<protein>
    <recommendedName>
        <fullName evidence="3 10">Beta sliding clamp</fullName>
    </recommendedName>
</protein>
<evidence type="ECO:0000256" key="9">
    <source>
        <dbReference type="ARBA" id="ARBA00023125"/>
    </source>
</evidence>
<evidence type="ECO:0000313" key="14">
    <source>
        <dbReference type="EMBL" id="OME74425.1"/>
    </source>
</evidence>
<comment type="subcellular location">
    <subcellularLocation>
        <location evidence="1 10">Cytoplasm</location>
    </subcellularLocation>
</comment>
<dbReference type="RefSeq" id="WP_076282993.1">
    <property type="nucleotide sequence ID" value="NZ_MPTW01000001.1"/>
</dbReference>
<evidence type="ECO:0000259" key="12">
    <source>
        <dbReference type="Pfam" id="PF02767"/>
    </source>
</evidence>
<comment type="subunit">
    <text evidence="10">Forms a ring-shaped head-to-tail homodimer around DNA.</text>
</comment>
<dbReference type="SUPFAM" id="SSF55979">
    <property type="entry name" value="DNA clamp"/>
    <property type="match status" value="3"/>
</dbReference>
<dbReference type="Proteomes" id="UP000187425">
    <property type="component" value="Unassembled WGS sequence"/>
</dbReference>
<dbReference type="OrthoDB" id="8421503at2"/>
<evidence type="ECO:0000256" key="6">
    <source>
        <dbReference type="ARBA" id="ARBA00022695"/>
    </source>
</evidence>
<dbReference type="SMART" id="SM00480">
    <property type="entry name" value="POL3Bc"/>
    <property type="match status" value="1"/>
</dbReference>
<feature type="domain" description="DNA polymerase III beta sliding clamp N-terminal" evidence="11">
    <location>
        <begin position="6"/>
        <end position="126"/>
    </location>
</feature>
<dbReference type="GO" id="GO:0006271">
    <property type="term" value="P:DNA strand elongation involved in DNA replication"/>
    <property type="evidence" value="ECO:0007669"/>
    <property type="project" value="TreeGrafter"/>
</dbReference>
<dbReference type="Pfam" id="PF02767">
    <property type="entry name" value="DNA_pol3_beta_2"/>
    <property type="match status" value="1"/>
</dbReference>
<feature type="domain" description="DNA polymerase III beta sliding clamp C-terminal" evidence="13">
    <location>
        <begin position="259"/>
        <end position="369"/>
    </location>
</feature>
<evidence type="ECO:0000256" key="2">
    <source>
        <dbReference type="ARBA" id="ARBA00010752"/>
    </source>
</evidence>
<evidence type="ECO:0000256" key="3">
    <source>
        <dbReference type="ARBA" id="ARBA00021035"/>
    </source>
</evidence>
<evidence type="ECO:0000256" key="5">
    <source>
        <dbReference type="ARBA" id="ARBA00022679"/>
    </source>
</evidence>
<reference evidence="14 15" key="1">
    <citation type="submission" date="2016-11" db="EMBL/GenBank/DDBJ databases">
        <title>Paenibacillus species isolates.</title>
        <authorList>
            <person name="Beno S.M."/>
        </authorList>
    </citation>
    <scope>NUCLEOTIDE SEQUENCE [LARGE SCALE GENOMIC DNA]</scope>
    <source>
        <strain evidence="14 15">FSL H7-0443</strain>
    </source>
</reference>
<keyword evidence="5 10" id="KW-0808">Transferase</keyword>
<evidence type="ECO:0000256" key="10">
    <source>
        <dbReference type="PIRNR" id="PIRNR000804"/>
    </source>
</evidence>
<evidence type="ECO:0000256" key="1">
    <source>
        <dbReference type="ARBA" id="ARBA00004496"/>
    </source>
</evidence>
<dbReference type="PANTHER" id="PTHR30478">
    <property type="entry name" value="DNA POLYMERASE III SUBUNIT BETA"/>
    <property type="match status" value="1"/>
</dbReference>
<comment type="similarity">
    <text evidence="2 10">Belongs to the beta sliding clamp family.</text>
</comment>
<evidence type="ECO:0000256" key="7">
    <source>
        <dbReference type="ARBA" id="ARBA00022705"/>
    </source>
</evidence>
<sequence>MRSLLIQVSKDSLSTALQAALKAISANSSSRVLSGIHIQAQAEGLTLTASNIRMTIEYKLPVKMDSMIVHKPGEIVVPARYFYEIIRKLDPGLIRLEIAETLILNIQSGNTQFRLCGMDTAEFPRIHYVDHPNTQKIRMKNTLLKQIFKHVVFAVSSLETRPVLTGVSLQIDNQNIRVVATDGIRLAQHVVENVEDYGASPLNVIIPGSTLEDLLKIINDDEGSSVQIEIGQKQIRFISDGLRVQSVLLEGTYPYVDNLIPQVYISEVIVKTERLLRVVERIAILAGESVTLGVYPSGILHLISRTADVGEAKEEIPLEYLEGEYFRVAFNGKYFRDILRAIDSDTLRIRFAGKERPLVIQPVDMTSSTLFLITPMRTQDGG</sequence>
<gene>
    <name evidence="14" type="ORF">BSK65_01685</name>
</gene>
<keyword evidence="7 10" id="KW-0235">DNA replication</keyword>
<dbReference type="InterPro" id="IPR022637">
    <property type="entry name" value="DNA_polIII_beta_cen"/>
</dbReference>
<evidence type="ECO:0000313" key="15">
    <source>
        <dbReference type="Proteomes" id="UP000187425"/>
    </source>
</evidence>
<feature type="domain" description="DNA polymerase III beta sliding clamp central" evidence="12">
    <location>
        <begin position="140"/>
        <end position="254"/>
    </location>
</feature>
<dbReference type="GO" id="GO:0009360">
    <property type="term" value="C:DNA polymerase III complex"/>
    <property type="evidence" value="ECO:0007669"/>
    <property type="project" value="InterPro"/>
</dbReference>
<dbReference type="PANTHER" id="PTHR30478:SF0">
    <property type="entry name" value="BETA SLIDING CLAMP"/>
    <property type="match status" value="1"/>
</dbReference>
<dbReference type="NCBIfam" id="TIGR00663">
    <property type="entry name" value="dnan"/>
    <property type="match status" value="1"/>
</dbReference>
<dbReference type="AlphaFoldDB" id="A0A1R0ZP63"/>
<name>A0A1R0ZP63_9BACL</name>
<dbReference type="GO" id="GO:0005737">
    <property type="term" value="C:cytoplasm"/>
    <property type="evidence" value="ECO:0007669"/>
    <property type="project" value="UniProtKB-SubCell"/>
</dbReference>
<keyword evidence="4 10" id="KW-0963">Cytoplasm</keyword>
<dbReference type="PIRSF" id="PIRSF000804">
    <property type="entry name" value="DNA_pol_III_b"/>
    <property type="match status" value="1"/>
</dbReference>
<evidence type="ECO:0000259" key="13">
    <source>
        <dbReference type="Pfam" id="PF02768"/>
    </source>
</evidence>
<dbReference type="InterPro" id="IPR022635">
    <property type="entry name" value="DNA_polIII_beta_C"/>
</dbReference>
<dbReference type="GO" id="GO:0003887">
    <property type="term" value="F:DNA-directed DNA polymerase activity"/>
    <property type="evidence" value="ECO:0007669"/>
    <property type="project" value="UniProtKB-UniRule"/>
</dbReference>
<dbReference type="Gene3D" id="3.10.150.10">
    <property type="entry name" value="DNA Polymerase III, subunit A, domain 2"/>
    <property type="match status" value="1"/>
</dbReference>
<keyword evidence="6 10" id="KW-0548">Nucleotidyltransferase</keyword>
<accession>A0A1R0ZP63</accession>
<evidence type="ECO:0000259" key="11">
    <source>
        <dbReference type="Pfam" id="PF00712"/>
    </source>
</evidence>
<proteinExistence type="inferred from homology"/>
<dbReference type="InterPro" id="IPR001001">
    <property type="entry name" value="DNA_polIII_beta"/>
</dbReference>
<keyword evidence="8 10" id="KW-0239">DNA-directed DNA polymerase</keyword>
<dbReference type="Pfam" id="PF02768">
    <property type="entry name" value="DNA_pol3_beta_3"/>
    <property type="match status" value="1"/>
</dbReference>
<comment type="function">
    <text evidence="10">Confers DNA tethering and processivity to DNA polymerases and other proteins. Acts as a clamp, forming a ring around DNA (a reaction catalyzed by the clamp-loading complex) which diffuses in an ATP-independent manner freely and bidirectionally along dsDNA. Initially characterized for its ability to contact the catalytic subunit of DNA polymerase III (Pol III), a complex, multichain enzyme responsible for most of the replicative synthesis in bacteria; Pol III exhibits 3'-5' exonuclease proofreading activity. The beta chain is required for initiation of replication as well as for processivity of DNA replication.</text>
</comment>
<dbReference type="GO" id="GO:0003677">
    <property type="term" value="F:DNA binding"/>
    <property type="evidence" value="ECO:0007669"/>
    <property type="project" value="UniProtKB-UniRule"/>
</dbReference>
<evidence type="ECO:0000256" key="4">
    <source>
        <dbReference type="ARBA" id="ARBA00022490"/>
    </source>
</evidence>
<comment type="caution">
    <text evidence="14">The sequence shown here is derived from an EMBL/GenBank/DDBJ whole genome shotgun (WGS) entry which is preliminary data.</text>
</comment>
<dbReference type="GO" id="GO:0008408">
    <property type="term" value="F:3'-5' exonuclease activity"/>
    <property type="evidence" value="ECO:0007669"/>
    <property type="project" value="InterPro"/>
</dbReference>
<dbReference type="Gene3D" id="3.70.10.10">
    <property type="match status" value="1"/>
</dbReference>